<name>A0A4P9W6L5_9FUNG</name>
<proteinExistence type="predicted"/>
<keyword evidence="2" id="KW-1185">Reference proteome</keyword>
<accession>A0A4P9W6L5</accession>
<gene>
    <name evidence="1" type="ORF">BDK51DRAFT_45856</name>
</gene>
<evidence type="ECO:0000313" key="1">
    <source>
        <dbReference type="EMBL" id="RKO87642.1"/>
    </source>
</evidence>
<protein>
    <submittedName>
        <fullName evidence="1">Uncharacterized protein</fullName>
    </submittedName>
</protein>
<dbReference type="Proteomes" id="UP000269721">
    <property type="component" value="Unassembled WGS sequence"/>
</dbReference>
<reference evidence="2" key="1">
    <citation type="journal article" date="2018" name="Nat. Microbiol.">
        <title>Leveraging single-cell genomics to expand the fungal tree of life.</title>
        <authorList>
            <person name="Ahrendt S.R."/>
            <person name="Quandt C.A."/>
            <person name="Ciobanu D."/>
            <person name="Clum A."/>
            <person name="Salamov A."/>
            <person name="Andreopoulos B."/>
            <person name="Cheng J.F."/>
            <person name="Woyke T."/>
            <person name="Pelin A."/>
            <person name="Henrissat B."/>
            <person name="Reynolds N.K."/>
            <person name="Benny G.L."/>
            <person name="Smith M.E."/>
            <person name="James T.Y."/>
            <person name="Grigoriev I.V."/>
        </authorList>
    </citation>
    <scope>NUCLEOTIDE SEQUENCE [LARGE SCALE GENOMIC DNA]</scope>
</reference>
<sequence length="372" mass="41039">MAADAQHSAAIPRPLLLLLPHARPGHLRSPLGSPACNRVTATLGPVALGPSVASLDVRDHRGWVCRVAHWGARWLGRDDAQKVLVVVAIIGQEVLNSGWIRARKRSPMRSMNSIRPSHRTLFSATSGRVRISTLQQNVAAYFTSTVCRKACIALEAKKTKKTPGKHGRAAYEWQALQLARISARKDRDPVCSRIRVALIAEIQKQCLIIAFPLSTKKARLGQCWRRVFSQAVNKRVRDKELIGPRKEVVTFSRVPAPPTPRLLPTNSVGRHFGPLASDVGPFSKKGLEAVPHPRQKPRAEPATIFCRIATAEAPHTDRTRRWITAGPGRSMTMRCGTAAKYVSVAGVIVARMWAKWPGGQITLARPWTSLLW</sequence>
<dbReference type="EMBL" id="KZ997272">
    <property type="protein sequence ID" value="RKO87642.1"/>
    <property type="molecule type" value="Genomic_DNA"/>
</dbReference>
<evidence type="ECO:0000313" key="2">
    <source>
        <dbReference type="Proteomes" id="UP000269721"/>
    </source>
</evidence>
<organism evidence="1 2">
    <name type="scientific">Blyttiomyces helicus</name>
    <dbReference type="NCBI Taxonomy" id="388810"/>
    <lineage>
        <taxon>Eukaryota</taxon>
        <taxon>Fungi</taxon>
        <taxon>Fungi incertae sedis</taxon>
        <taxon>Chytridiomycota</taxon>
        <taxon>Chytridiomycota incertae sedis</taxon>
        <taxon>Chytridiomycetes</taxon>
        <taxon>Chytridiomycetes incertae sedis</taxon>
        <taxon>Blyttiomyces</taxon>
    </lineage>
</organism>
<dbReference type="AlphaFoldDB" id="A0A4P9W6L5"/>